<protein>
    <submittedName>
        <fullName evidence="4">Pca operon regulatory protein</fullName>
    </submittedName>
</protein>
<dbReference type="Gene3D" id="1.10.10.10">
    <property type="entry name" value="Winged helix-like DNA-binding domain superfamily/Winged helix DNA-binding domain"/>
    <property type="match status" value="1"/>
</dbReference>
<evidence type="ECO:0000256" key="2">
    <source>
        <dbReference type="ARBA" id="ARBA00023163"/>
    </source>
</evidence>
<evidence type="ECO:0000313" key="4">
    <source>
        <dbReference type="EMBL" id="AHG65645.1"/>
    </source>
</evidence>
<gene>
    <name evidence="4" type="primary">pcaU</name>
    <name evidence="4" type="ORF">MIM_c35860</name>
</gene>
<dbReference type="PANTHER" id="PTHR30136">
    <property type="entry name" value="HELIX-TURN-HELIX TRANSCRIPTIONAL REGULATOR, ICLR FAMILY"/>
    <property type="match status" value="1"/>
</dbReference>
<evidence type="ECO:0000259" key="3">
    <source>
        <dbReference type="PROSITE" id="PS51078"/>
    </source>
</evidence>
<dbReference type="Gene3D" id="3.30.450.40">
    <property type="match status" value="1"/>
</dbReference>
<dbReference type="GO" id="GO:0003700">
    <property type="term" value="F:DNA-binding transcription factor activity"/>
    <property type="evidence" value="ECO:0007669"/>
    <property type="project" value="TreeGrafter"/>
</dbReference>
<dbReference type="HOGENOM" id="CLU_062618_0_1_4"/>
<feature type="domain" description="IclR-ED" evidence="3">
    <location>
        <begin position="31"/>
        <end position="217"/>
    </location>
</feature>
<dbReference type="InterPro" id="IPR050707">
    <property type="entry name" value="HTH_MetabolicPath_Reg"/>
</dbReference>
<dbReference type="GO" id="GO:0045892">
    <property type="term" value="P:negative regulation of DNA-templated transcription"/>
    <property type="evidence" value="ECO:0007669"/>
    <property type="project" value="TreeGrafter"/>
</dbReference>
<dbReference type="STRING" id="1247726.MIM_c35860"/>
<keyword evidence="5" id="KW-1185">Reference proteome</keyword>
<dbReference type="KEGG" id="amim:MIM_c35860"/>
<proteinExistence type="predicted"/>
<dbReference type="AlphaFoldDB" id="W0PJ99"/>
<dbReference type="InterPro" id="IPR029016">
    <property type="entry name" value="GAF-like_dom_sf"/>
</dbReference>
<keyword evidence="1" id="KW-0805">Transcription regulation</keyword>
<dbReference type="InterPro" id="IPR036388">
    <property type="entry name" value="WH-like_DNA-bd_sf"/>
</dbReference>
<evidence type="ECO:0000313" key="5">
    <source>
        <dbReference type="Proteomes" id="UP000019095"/>
    </source>
</evidence>
<dbReference type="eggNOG" id="COG1414">
    <property type="taxonomic scope" value="Bacteria"/>
</dbReference>
<dbReference type="GO" id="GO:0003677">
    <property type="term" value="F:DNA binding"/>
    <property type="evidence" value="ECO:0007669"/>
    <property type="project" value="TreeGrafter"/>
</dbReference>
<name>W0PJ99_ADVMD</name>
<organism evidence="4 5">
    <name type="scientific">Advenella mimigardefordensis (strain DSM 17166 / LMG 22922 / DPN7)</name>
    <dbReference type="NCBI Taxonomy" id="1247726"/>
    <lineage>
        <taxon>Bacteria</taxon>
        <taxon>Pseudomonadati</taxon>
        <taxon>Pseudomonadota</taxon>
        <taxon>Betaproteobacteria</taxon>
        <taxon>Burkholderiales</taxon>
        <taxon>Alcaligenaceae</taxon>
    </lineage>
</organism>
<accession>W0PJ99</accession>
<dbReference type="PATRIC" id="fig|1247726.3.peg.3966"/>
<dbReference type="SUPFAM" id="SSF55781">
    <property type="entry name" value="GAF domain-like"/>
    <property type="match status" value="1"/>
</dbReference>
<dbReference type="Pfam" id="PF01614">
    <property type="entry name" value="IclR_C"/>
    <property type="match status" value="1"/>
</dbReference>
<sequence length="217" mass="24514">MTRAAARRHLLTLEYLGYLESDGHFFYLSPKVLRFSGSYIGGATLPKVSQPLLNLLTNQTSLIYSVMVLDGYEAITIARSAAMQQEDRVNPYGLTLGNRLPAHATSAGKILLAYLSTDEQQQWLVHYPLQRITKFTQTNNAAFLKLLNTIKEREWCYSSEEHELGVHAVAVPIYGQQNKVVAAINIVSPTTRTTKRYLIEHILPLLQDTAREIRRVI</sequence>
<reference evidence="4 5" key="1">
    <citation type="journal article" date="2014" name="Microbiology">
        <title>Unravelling the complete genome sequence of Advenella mimigardefordensis strain DPN7T and novel insights in the catabolism of the xenobiotic polythioester precursor 3,3'-dithiodipropionate.</title>
        <authorList>
            <person name="Wubbeler J.H."/>
            <person name="Hiessl S."/>
            <person name="Schuldes J."/>
            <person name="Thurmer A."/>
            <person name="Daniel R."/>
            <person name="Steinbuchel A."/>
        </authorList>
    </citation>
    <scope>NUCLEOTIDE SEQUENCE [LARGE SCALE GENOMIC DNA]</scope>
    <source>
        <strain evidence="5">DSM 17166 / LMG 22922 / DPN7</strain>
    </source>
</reference>
<dbReference type="InterPro" id="IPR014757">
    <property type="entry name" value="Tscrpt_reg_IclR_C"/>
</dbReference>
<dbReference type="EMBL" id="CP003915">
    <property type="protein sequence ID" value="AHG65645.1"/>
    <property type="molecule type" value="Genomic_DNA"/>
</dbReference>
<dbReference type="PANTHER" id="PTHR30136:SF34">
    <property type="entry name" value="TRANSCRIPTIONAL REGULATOR"/>
    <property type="match status" value="1"/>
</dbReference>
<dbReference type="PROSITE" id="PS51078">
    <property type="entry name" value="ICLR_ED"/>
    <property type="match status" value="1"/>
</dbReference>
<keyword evidence="2" id="KW-0804">Transcription</keyword>
<dbReference type="Proteomes" id="UP000019095">
    <property type="component" value="Chromosome"/>
</dbReference>
<evidence type="ECO:0000256" key="1">
    <source>
        <dbReference type="ARBA" id="ARBA00023015"/>
    </source>
</evidence>